<dbReference type="OrthoDB" id="9796171at2"/>
<dbReference type="Pfam" id="PF13508">
    <property type="entry name" value="Acetyltransf_7"/>
    <property type="match status" value="1"/>
</dbReference>
<protein>
    <submittedName>
        <fullName evidence="2">N-acetyltransferase</fullName>
    </submittedName>
</protein>
<dbReference type="CDD" id="cd04301">
    <property type="entry name" value="NAT_SF"/>
    <property type="match status" value="1"/>
</dbReference>
<dbReference type="SUPFAM" id="SSF55729">
    <property type="entry name" value="Acyl-CoA N-acyltransferases (Nat)"/>
    <property type="match status" value="1"/>
</dbReference>
<keyword evidence="2" id="KW-0808">Transferase</keyword>
<dbReference type="Proteomes" id="UP000264141">
    <property type="component" value="Unassembled WGS sequence"/>
</dbReference>
<dbReference type="RefSeq" id="WP_062192451.1">
    <property type="nucleotide sequence ID" value="NZ_DF967965.1"/>
</dbReference>
<dbReference type="EMBL" id="DPBP01000028">
    <property type="protein sequence ID" value="HCE17530.1"/>
    <property type="molecule type" value="Genomic_DNA"/>
</dbReference>
<dbReference type="GO" id="GO:0016747">
    <property type="term" value="F:acyltransferase activity, transferring groups other than amino-acyl groups"/>
    <property type="evidence" value="ECO:0007669"/>
    <property type="project" value="InterPro"/>
</dbReference>
<evidence type="ECO:0000313" key="3">
    <source>
        <dbReference type="Proteomes" id="UP000264141"/>
    </source>
</evidence>
<feature type="domain" description="N-acetyltransferase" evidence="1">
    <location>
        <begin position="120"/>
        <end position="262"/>
    </location>
</feature>
<proteinExistence type="predicted"/>
<accession>A0A3D1JG26</accession>
<evidence type="ECO:0000313" key="2">
    <source>
        <dbReference type="EMBL" id="HCE17530.1"/>
    </source>
</evidence>
<dbReference type="STRING" id="229919.GCA_001050195_01792"/>
<sequence length="262" mass="30263">MEFLKALEKVYFYDPCRVLLVPFWKAESMLGGVFYSCRVRGDGSVDHLEAWNESGYQVYWDRTGEWRPDAPEAFWKSPKFAVVYSQYAAQFPRSSQYSIQRYFRLQLGESFPVYPLPGEFAFAPVRVPADVLLATEVIGRCYPHLHPSYEEVLRWTRQPVFTPELWVWVIDRLTDQPAGLGIADFDPVRREASLEWIQVIPEYRGRGVARALISYLLMLIQGKAQLVTVSGGADNPSDAEHLYRRCGFSGNHIWWVIRLLGE</sequence>
<reference evidence="2 3" key="1">
    <citation type="journal article" date="2018" name="Nat. Biotechnol.">
        <title>A standardized bacterial taxonomy based on genome phylogeny substantially revises the tree of life.</title>
        <authorList>
            <person name="Parks D.H."/>
            <person name="Chuvochina M."/>
            <person name="Waite D.W."/>
            <person name="Rinke C."/>
            <person name="Skarshewski A."/>
            <person name="Chaumeil P.A."/>
            <person name="Hugenholtz P."/>
        </authorList>
    </citation>
    <scope>NUCLEOTIDE SEQUENCE [LARGE SCALE GENOMIC DNA]</scope>
    <source>
        <strain evidence="2">UBA8781</strain>
    </source>
</reference>
<comment type="caution">
    <text evidence="2">The sequence shown here is derived from an EMBL/GenBank/DDBJ whole genome shotgun (WGS) entry which is preliminary data.</text>
</comment>
<dbReference type="InterPro" id="IPR016181">
    <property type="entry name" value="Acyl_CoA_acyltransferase"/>
</dbReference>
<dbReference type="PROSITE" id="PS51186">
    <property type="entry name" value="GNAT"/>
    <property type="match status" value="1"/>
</dbReference>
<gene>
    <name evidence="2" type="ORF">DEQ80_06695</name>
</gene>
<dbReference type="Gene3D" id="3.40.630.30">
    <property type="match status" value="1"/>
</dbReference>
<name>A0A3D1JG26_9CHLR</name>
<dbReference type="InterPro" id="IPR000182">
    <property type="entry name" value="GNAT_dom"/>
</dbReference>
<evidence type="ECO:0000259" key="1">
    <source>
        <dbReference type="PROSITE" id="PS51186"/>
    </source>
</evidence>
<organism evidence="2 3">
    <name type="scientific">Anaerolinea thermolimosa</name>
    <dbReference type="NCBI Taxonomy" id="229919"/>
    <lineage>
        <taxon>Bacteria</taxon>
        <taxon>Bacillati</taxon>
        <taxon>Chloroflexota</taxon>
        <taxon>Anaerolineae</taxon>
        <taxon>Anaerolineales</taxon>
        <taxon>Anaerolineaceae</taxon>
        <taxon>Anaerolinea</taxon>
    </lineage>
</organism>
<dbReference type="AlphaFoldDB" id="A0A3D1JG26"/>